<dbReference type="InterPro" id="IPR055344">
    <property type="entry name" value="SecD_SecF_C_bact"/>
</dbReference>
<evidence type="ECO:0000256" key="7">
    <source>
        <dbReference type="ARBA" id="ARBA00023010"/>
    </source>
</evidence>
<keyword evidence="7 9" id="KW-0811">Translocation</keyword>
<dbReference type="PANTHER" id="PTHR30081">
    <property type="entry name" value="PROTEIN-EXPORT MEMBRANE PROTEIN SEC"/>
    <property type="match status" value="1"/>
</dbReference>
<feature type="domain" description="Protein translocase subunit SecDF P1" evidence="11">
    <location>
        <begin position="95"/>
        <end position="151"/>
    </location>
</feature>
<evidence type="ECO:0000256" key="5">
    <source>
        <dbReference type="ARBA" id="ARBA00022927"/>
    </source>
</evidence>
<evidence type="ECO:0000256" key="6">
    <source>
        <dbReference type="ARBA" id="ARBA00022989"/>
    </source>
</evidence>
<dbReference type="Gene3D" id="1.20.1640.10">
    <property type="entry name" value="Multidrug efflux transporter AcrB transmembrane domain"/>
    <property type="match status" value="1"/>
</dbReference>
<feature type="transmembrane region" description="Helical" evidence="9">
    <location>
        <begin position="421"/>
        <end position="445"/>
    </location>
</feature>
<comment type="function">
    <text evidence="9">Part of the Sec protein translocase complex. Interacts with the SecYEG preprotein conducting channel. SecDF uses the proton motive force (PMF) to complete protein translocation after the ATP-dependent function of SecA.</text>
</comment>
<gene>
    <name evidence="9" type="primary">secD</name>
    <name evidence="13" type="ORF">A2024_12465</name>
</gene>
<dbReference type="InterPro" id="IPR048631">
    <property type="entry name" value="SecD_1st"/>
</dbReference>
<dbReference type="InterPro" id="IPR005791">
    <property type="entry name" value="SecD"/>
</dbReference>
<dbReference type="NCBIfam" id="TIGR00916">
    <property type="entry name" value="2A0604s01"/>
    <property type="match status" value="1"/>
</dbReference>
<dbReference type="GO" id="GO:0005886">
    <property type="term" value="C:plasma membrane"/>
    <property type="evidence" value="ECO:0007669"/>
    <property type="project" value="UniProtKB-SubCell"/>
</dbReference>
<keyword evidence="6 9" id="KW-1133">Transmembrane helix</keyword>
<evidence type="ECO:0000259" key="12">
    <source>
        <dbReference type="Pfam" id="PF22599"/>
    </source>
</evidence>
<dbReference type="GO" id="GO:0065002">
    <property type="term" value="P:intracellular protein transmembrane transport"/>
    <property type="evidence" value="ECO:0007669"/>
    <property type="project" value="UniProtKB-UniRule"/>
</dbReference>
<comment type="similarity">
    <text evidence="9">Belongs to the SecD/SecF family. SecD subfamily.</text>
</comment>
<feature type="domain" description="Protein export membrane protein SecD/SecF C-terminal" evidence="10">
    <location>
        <begin position="351"/>
        <end position="521"/>
    </location>
</feature>
<dbReference type="NCBIfam" id="TIGR01129">
    <property type="entry name" value="secD"/>
    <property type="match status" value="1"/>
</dbReference>
<dbReference type="SUPFAM" id="SSF82866">
    <property type="entry name" value="Multidrug efflux transporter AcrB transmembrane domain"/>
    <property type="match status" value="1"/>
</dbReference>
<dbReference type="GO" id="GO:0015450">
    <property type="term" value="F:protein-transporting ATPase activity"/>
    <property type="evidence" value="ECO:0007669"/>
    <property type="project" value="InterPro"/>
</dbReference>
<dbReference type="InterPro" id="IPR022813">
    <property type="entry name" value="SecD/SecF_arch_bac"/>
</dbReference>
<dbReference type="Pfam" id="PF02355">
    <property type="entry name" value="SecD_SecF_C"/>
    <property type="match status" value="1"/>
</dbReference>
<feature type="domain" description="SecDF P1 head subdomain" evidence="12">
    <location>
        <begin position="245"/>
        <end position="349"/>
    </location>
</feature>
<evidence type="ECO:0000256" key="2">
    <source>
        <dbReference type="ARBA" id="ARBA00022448"/>
    </source>
</evidence>
<name>A0A1F5R9W6_9BACT</name>
<evidence type="ECO:0000256" key="1">
    <source>
        <dbReference type="ARBA" id="ARBA00004651"/>
    </source>
</evidence>
<evidence type="ECO:0000313" key="14">
    <source>
        <dbReference type="Proteomes" id="UP000177230"/>
    </source>
</evidence>
<evidence type="ECO:0000259" key="10">
    <source>
        <dbReference type="Pfam" id="PF02355"/>
    </source>
</evidence>
<keyword evidence="8 9" id="KW-0472">Membrane</keyword>
<comment type="subcellular location">
    <subcellularLocation>
        <location evidence="1 9">Cell membrane</location>
        <topology evidence="1 9">Multi-pass membrane protein</topology>
    </subcellularLocation>
</comment>
<comment type="subunit">
    <text evidence="9">Forms a complex with SecF. Part of the essential Sec protein translocation apparatus which comprises SecA, SecYEG and auxiliary proteins SecDF. Other proteins may also be involved.</text>
</comment>
<keyword evidence="5 9" id="KW-0653">Protein transport</keyword>
<dbReference type="EMBL" id="MFFM01000036">
    <property type="protein sequence ID" value="OGF11222.1"/>
    <property type="molecule type" value="Genomic_DNA"/>
</dbReference>
<accession>A0A1F5R9W6</accession>
<dbReference type="Proteomes" id="UP000177230">
    <property type="component" value="Unassembled WGS sequence"/>
</dbReference>
<dbReference type="Gene3D" id="3.30.70.3220">
    <property type="match status" value="1"/>
</dbReference>
<evidence type="ECO:0000313" key="13">
    <source>
        <dbReference type="EMBL" id="OGF11222.1"/>
    </source>
</evidence>
<evidence type="ECO:0000256" key="3">
    <source>
        <dbReference type="ARBA" id="ARBA00022475"/>
    </source>
</evidence>
<dbReference type="InterPro" id="IPR054384">
    <property type="entry name" value="SecDF_P1_head"/>
</dbReference>
<dbReference type="GO" id="GO:0006605">
    <property type="term" value="P:protein targeting"/>
    <property type="evidence" value="ECO:0007669"/>
    <property type="project" value="UniProtKB-UniRule"/>
</dbReference>
<feature type="transmembrane region" description="Helical" evidence="9">
    <location>
        <begin position="494"/>
        <end position="518"/>
    </location>
</feature>
<dbReference type="Pfam" id="PF22599">
    <property type="entry name" value="SecDF_P1_head"/>
    <property type="match status" value="1"/>
</dbReference>
<dbReference type="HAMAP" id="MF_01463_B">
    <property type="entry name" value="SecD_B"/>
    <property type="match status" value="1"/>
</dbReference>
<comment type="caution">
    <text evidence="9">Lacks conserved residue(s) required for the propagation of feature annotation.</text>
</comment>
<dbReference type="InterPro" id="IPR048634">
    <property type="entry name" value="SecD_SecF_C"/>
</dbReference>
<organism evidence="13 14">
    <name type="scientific">Candidatus Edwardsbacteria bacterium GWF2_54_11</name>
    <dbReference type="NCBI Taxonomy" id="1817851"/>
    <lineage>
        <taxon>Bacteria</taxon>
        <taxon>Candidatus Edwardsiibacteriota</taxon>
    </lineage>
</organism>
<feature type="transmembrane region" description="Helical" evidence="9">
    <location>
        <begin position="374"/>
        <end position="392"/>
    </location>
</feature>
<feature type="transmembrane region" description="Helical" evidence="9">
    <location>
        <begin position="397"/>
        <end position="415"/>
    </location>
</feature>
<comment type="caution">
    <text evidence="13">The sequence shown here is derived from an EMBL/GenBank/DDBJ whole genome shotgun (WGS) entry which is preliminary data.</text>
</comment>
<keyword evidence="3 9" id="KW-1003">Cell membrane</keyword>
<dbReference type="PANTHER" id="PTHR30081:SF1">
    <property type="entry name" value="PROTEIN TRANSLOCASE SUBUNIT SECD"/>
    <property type="match status" value="1"/>
</dbReference>
<reference evidence="13 14" key="1">
    <citation type="journal article" date="2016" name="Nat. Commun.">
        <title>Thousands of microbial genomes shed light on interconnected biogeochemical processes in an aquifer system.</title>
        <authorList>
            <person name="Anantharaman K."/>
            <person name="Brown C.T."/>
            <person name="Hug L.A."/>
            <person name="Sharon I."/>
            <person name="Castelle C.J."/>
            <person name="Probst A.J."/>
            <person name="Thomas B.C."/>
            <person name="Singh A."/>
            <person name="Wilkins M.J."/>
            <person name="Karaoz U."/>
            <person name="Brodie E.L."/>
            <person name="Williams K.H."/>
            <person name="Hubbard S.S."/>
            <person name="Banfield J.F."/>
        </authorList>
    </citation>
    <scope>NUCLEOTIDE SEQUENCE [LARGE SCALE GENOMIC DNA]</scope>
</reference>
<evidence type="ECO:0000259" key="11">
    <source>
        <dbReference type="Pfam" id="PF21760"/>
    </source>
</evidence>
<protein>
    <recommendedName>
        <fullName evidence="9">Protein translocase subunit SecD</fullName>
    </recommendedName>
</protein>
<evidence type="ECO:0000256" key="9">
    <source>
        <dbReference type="HAMAP-Rule" id="MF_01463"/>
    </source>
</evidence>
<dbReference type="FunFam" id="1.20.1640.10:FF:000004">
    <property type="entry name" value="Protein translocase subunit SecD"/>
    <property type="match status" value="1"/>
</dbReference>
<evidence type="ECO:0000256" key="8">
    <source>
        <dbReference type="ARBA" id="ARBA00023136"/>
    </source>
</evidence>
<evidence type="ECO:0000256" key="4">
    <source>
        <dbReference type="ARBA" id="ARBA00022692"/>
    </source>
</evidence>
<keyword evidence="4 9" id="KW-0812">Transmembrane</keyword>
<sequence length="532" mass="58096">MRRANLWKFILTMVLLVAAIWQLVPTLKLQGLTEQQKAEMSHDELNKLYSKAIHLGLDLKGGMHIVLEIDRQGMAKATGKQPNEVTDKELSDATDRALEIIRNRVDQYGVAEPSIQKQGNDRIVVQLPGVDQERARALIGTTAMLEFKLVQEDKVLQDVLDKIDKALLGEKGQALMSDSTMFGDKPFSSLLQFVSNSEMSAMEQDRELVVKALKDPLVQAAIPSDYEFAWGIKEDREGYRRYPLYMLKKQPEITGAALAEARMGVGSDDDPSALRVDFTLVRKYANSFSRITAANIKRRLAIVLDGTVKSAPVIQGRIPNGSGQITMGNATTEEARDLAIILRAGALPAPVSIIEERSVGPTLGMDSISNGVKASIIGAIAVILFMVIYYALGGLVAVLALAFNIIMLLAVMAAFRTTLTLPGIAGIALTVGMAVDANVLIFERIREELRAGKTVRASIDAGYERAFSTILDANVTTVLAAVALYFFGTGPIKGFAVTLIIGLAISMYTAILVTRMIFDWITVKWNLQKLPI</sequence>
<keyword evidence="2 9" id="KW-0813">Transport</keyword>
<dbReference type="GO" id="GO:0043952">
    <property type="term" value="P:protein transport by the Sec complex"/>
    <property type="evidence" value="ECO:0007669"/>
    <property type="project" value="UniProtKB-UniRule"/>
</dbReference>
<dbReference type="Pfam" id="PF21760">
    <property type="entry name" value="SecD_1st"/>
    <property type="match status" value="1"/>
</dbReference>
<dbReference type="Gene3D" id="3.30.1360.200">
    <property type="match status" value="1"/>
</dbReference>
<feature type="transmembrane region" description="Helical" evidence="9">
    <location>
        <begin position="466"/>
        <end position="488"/>
    </location>
</feature>
<proteinExistence type="inferred from homology"/>
<dbReference type="PRINTS" id="PR00702">
    <property type="entry name" value="ACRIFLAVINRP"/>
</dbReference>
<dbReference type="AlphaFoldDB" id="A0A1F5R9W6"/>
<dbReference type="InterPro" id="IPR001036">
    <property type="entry name" value="Acrflvin-R"/>
</dbReference>